<feature type="active site" evidence="3">
    <location>
        <position position="250"/>
    </location>
</feature>
<dbReference type="Gene3D" id="3.40.605.10">
    <property type="entry name" value="Aldehyde Dehydrogenase, Chain A, domain 1"/>
    <property type="match status" value="1"/>
</dbReference>
<dbReference type="InterPro" id="IPR016162">
    <property type="entry name" value="Ald_DH_N"/>
</dbReference>
<evidence type="ECO:0000256" key="1">
    <source>
        <dbReference type="ARBA" id="ARBA00009986"/>
    </source>
</evidence>
<dbReference type="FunFam" id="3.40.309.10:FF:000004">
    <property type="entry name" value="Succinate-semialdehyde dehydrogenase I"/>
    <property type="match status" value="1"/>
</dbReference>
<dbReference type="PANTHER" id="PTHR43353">
    <property type="entry name" value="SUCCINATE-SEMIALDEHYDE DEHYDROGENASE, MITOCHONDRIAL"/>
    <property type="match status" value="1"/>
</dbReference>
<dbReference type="InterPro" id="IPR016161">
    <property type="entry name" value="Ald_DH/histidinol_DH"/>
</dbReference>
<evidence type="ECO:0000313" key="6">
    <source>
        <dbReference type="EMBL" id="KYN90059.1"/>
    </source>
</evidence>
<dbReference type="PROSITE" id="PS00687">
    <property type="entry name" value="ALDEHYDE_DEHYDR_GLU"/>
    <property type="match status" value="1"/>
</dbReference>
<proteinExistence type="inferred from homology"/>
<dbReference type="PANTHER" id="PTHR43353:SF5">
    <property type="entry name" value="SUCCINATE-SEMIALDEHYDE DEHYDROGENASE, MITOCHONDRIAL"/>
    <property type="match status" value="1"/>
</dbReference>
<evidence type="ECO:0000313" key="7">
    <source>
        <dbReference type="Proteomes" id="UP000075346"/>
    </source>
</evidence>
<reference evidence="7" key="1">
    <citation type="submission" date="2015-12" db="EMBL/GenBank/DDBJ databases">
        <authorList>
            <person name="Shamseldin A."/>
            <person name="Moawad H."/>
            <person name="Abd El-Rahim W.M."/>
            <person name="Sadowsky M.J."/>
        </authorList>
    </citation>
    <scope>NUCLEOTIDE SEQUENCE [LARGE SCALE GENOMIC DNA]</scope>
    <source>
        <strain evidence="7">2538-88</strain>
    </source>
</reference>
<accession>A0A151L194</accession>
<sequence>MLQLNDPILDALLTELAVSEGLHVINPATQETLISLEPSSLKSVDSQIDACSVAQKEWAARSTKERALLLKRWFELLIQHQIALATLMTLEQGKPLRESLAEVTYGSSFVEWFAEEAKRAYGEVIPANKVHQRITTIRQPVGVCAAITPWNFPLAMITRKAAPALAAGCGMVVKPSELTPLTALAAVHLAHLAGIPEDLLSVIVSAQSSEVGELLTRDKRIKKLSFTGSTRVGKILMQQSASTVKAVSMELGGNAPFIVFDDADLDQAVDGLMASKFRNAGQTCVCTNRLYLHRNIKDAFLAKLIPRVEQLKAGNGLEEGNSLGPLISIAAKHRLEALVEEALAEGAQLLMNPQSLPGHFMPPILLDRVTHQMDIIHQELFGPVLPIVEFTDDDEVIAMANDTEYGLASYFYTESLKRAVRVSEALEYGMVGINEGLISTEVAPFGGIKESGLGREGARQGLDEFLETKYICLGDL</sequence>
<dbReference type="FunFam" id="3.40.605.10:FF:000005">
    <property type="entry name" value="Succinate-semialdehyde dehydrogenase I"/>
    <property type="match status" value="1"/>
</dbReference>
<dbReference type="AlphaFoldDB" id="A0A151L194"/>
<evidence type="ECO:0000256" key="3">
    <source>
        <dbReference type="PROSITE-ProRule" id="PRU10007"/>
    </source>
</evidence>
<evidence type="ECO:0000256" key="2">
    <source>
        <dbReference type="ARBA" id="ARBA00023002"/>
    </source>
</evidence>
<evidence type="ECO:0000256" key="4">
    <source>
        <dbReference type="RuleBase" id="RU003345"/>
    </source>
</evidence>
<dbReference type="CDD" id="cd07103">
    <property type="entry name" value="ALDH_F5_SSADH_GabD"/>
    <property type="match status" value="1"/>
</dbReference>
<name>A0A151L194_9VIBR</name>
<dbReference type="InterPro" id="IPR050740">
    <property type="entry name" value="Aldehyde_DH_Superfamily"/>
</dbReference>
<evidence type="ECO:0000259" key="5">
    <source>
        <dbReference type="Pfam" id="PF00171"/>
    </source>
</evidence>
<comment type="similarity">
    <text evidence="1 4">Belongs to the aldehyde dehydrogenase family.</text>
</comment>
<dbReference type="InterPro" id="IPR015590">
    <property type="entry name" value="Aldehyde_DH_dom"/>
</dbReference>
<dbReference type="GO" id="GO:0009450">
    <property type="term" value="P:gamma-aminobutyric acid catabolic process"/>
    <property type="evidence" value="ECO:0007669"/>
    <property type="project" value="TreeGrafter"/>
</dbReference>
<organism evidence="6 7">
    <name type="scientific">Vibrio cidicii</name>
    <dbReference type="NCBI Taxonomy" id="1763883"/>
    <lineage>
        <taxon>Bacteria</taxon>
        <taxon>Pseudomonadati</taxon>
        <taxon>Pseudomonadota</taxon>
        <taxon>Gammaproteobacteria</taxon>
        <taxon>Vibrionales</taxon>
        <taxon>Vibrionaceae</taxon>
        <taxon>Vibrio</taxon>
    </lineage>
</organism>
<dbReference type="InterPro" id="IPR029510">
    <property type="entry name" value="Ald_DH_CS_GLU"/>
</dbReference>
<dbReference type="RefSeq" id="WP_061896291.1">
    <property type="nucleotide sequence ID" value="NZ_LOBR01000009.1"/>
</dbReference>
<gene>
    <name evidence="6" type="primary">gabD</name>
    <name evidence="6" type="ORF">ATY37_10545</name>
</gene>
<dbReference type="InterPro" id="IPR016160">
    <property type="entry name" value="Ald_DH_CS_CYS"/>
</dbReference>
<dbReference type="SUPFAM" id="SSF53720">
    <property type="entry name" value="ALDH-like"/>
    <property type="match status" value="1"/>
</dbReference>
<dbReference type="Gene3D" id="3.40.309.10">
    <property type="entry name" value="Aldehyde Dehydrogenase, Chain A, domain 2"/>
    <property type="match status" value="1"/>
</dbReference>
<dbReference type="PROSITE" id="PS00070">
    <property type="entry name" value="ALDEHYDE_DEHYDR_CYS"/>
    <property type="match status" value="1"/>
</dbReference>
<dbReference type="EMBL" id="LOBR01000009">
    <property type="protein sequence ID" value="KYN90059.1"/>
    <property type="molecule type" value="Genomic_DNA"/>
</dbReference>
<feature type="domain" description="Aldehyde dehydrogenase" evidence="5">
    <location>
        <begin position="21"/>
        <end position="471"/>
    </location>
</feature>
<comment type="caution">
    <text evidence="6">The sequence shown here is derived from an EMBL/GenBank/DDBJ whole genome shotgun (WGS) entry which is preliminary data.</text>
</comment>
<keyword evidence="2 4" id="KW-0560">Oxidoreductase</keyword>
<protein>
    <submittedName>
        <fullName evidence="6">NAD-dependent succinate-semialdehyde dehydrogenase</fullName>
    </submittedName>
</protein>
<dbReference type="GO" id="GO:0004777">
    <property type="term" value="F:succinate-semialdehyde dehydrogenase (NAD+) activity"/>
    <property type="evidence" value="ECO:0007669"/>
    <property type="project" value="TreeGrafter"/>
</dbReference>
<dbReference type="InterPro" id="IPR016163">
    <property type="entry name" value="Ald_DH_C"/>
</dbReference>
<dbReference type="Pfam" id="PF00171">
    <property type="entry name" value="Aldedh"/>
    <property type="match status" value="1"/>
</dbReference>
<dbReference type="Proteomes" id="UP000075346">
    <property type="component" value="Unassembled WGS sequence"/>
</dbReference>